<feature type="compositionally biased region" description="Basic and acidic residues" evidence="3">
    <location>
        <begin position="8"/>
        <end position="24"/>
    </location>
</feature>
<dbReference type="GO" id="GO:0005634">
    <property type="term" value="C:nucleus"/>
    <property type="evidence" value="ECO:0007669"/>
    <property type="project" value="TreeGrafter"/>
</dbReference>
<keyword evidence="2" id="KW-0539">Nucleus</keyword>
<name>A0A8S2JLI3_9BILA</name>
<dbReference type="PANTHER" id="PTHR46711:SF1">
    <property type="entry name" value="HISTONE-LYSINE N-METHYLTRANSFERASE SETD2"/>
    <property type="match status" value="1"/>
</dbReference>
<sequence>MIISNEQFKQDEINDKNSVEHTDELSANVSQVSIDETNENNVSITVKESSEINDNVDKHVSLNPNTLLSSSSKSYRELLRKNISQHVHTTLKPYTKRTCKQGRIISTDDIKYLVKKFTLAVLDKEIEKAKNDGIPLSPILTERVRLKTEVYVKKYMNKVGPVFQRHDSTVHPSSQPPQQTTTTTASNPE</sequence>
<gene>
    <name evidence="5" type="ORF">SMN809_LOCUS1994</name>
</gene>
<dbReference type="AlphaFoldDB" id="A0A8S2JLI3"/>
<feature type="domain" description="Set2 Rpb1 interacting" evidence="4">
    <location>
        <begin position="80"/>
        <end position="163"/>
    </location>
</feature>
<dbReference type="InterPro" id="IPR013257">
    <property type="entry name" value="SRI"/>
</dbReference>
<feature type="region of interest" description="Disordered" evidence="3">
    <location>
        <begin position="165"/>
        <end position="189"/>
    </location>
</feature>
<proteinExistence type="predicted"/>
<evidence type="ECO:0000256" key="3">
    <source>
        <dbReference type="SAM" id="MobiDB-lite"/>
    </source>
</evidence>
<dbReference type="GO" id="GO:0006355">
    <property type="term" value="P:regulation of DNA-templated transcription"/>
    <property type="evidence" value="ECO:0007669"/>
    <property type="project" value="InterPro"/>
</dbReference>
<dbReference type="EMBL" id="CAJOBI010000336">
    <property type="protein sequence ID" value="CAF3815755.1"/>
    <property type="molecule type" value="Genomic_DNA"/>
</dbReference>
<dbReference type="Proteomes" id="UP000676336">
    <property type="component" value="Unassembled WGS sequence"/>
</dbReference>
<feature type="compositionally biased region" description="Low complexity" evidence="3">
    <location>
        <begin position="170"/>
        <end position="189"/>
    </location>
</feature>
<dbReference type="GO" id="GO:0046975">
    <property type="term" value="F:histone H3K36 methyltransferase activity"/>
    <property type="evidence" value="ECO:0007669"/>
    <property type="project" value="InterPro"/>
</dbReference>
<evidence type="ECO:0000259" key="4">
    <source>
        <dbReference type="Pfam" id="PF08236"/>
    </source>
</evidence>
<evidence type="ECO:0000256" key="2">
    <source>
        <dbReference type="ARBA" id="ARBA00023242"/>
    </source>
</evidence>
<organism evidence="5 6">
    <name type="scientific">Rotaria magnacalcarata</name>
    <dbReference type="NCBI Taxonomy" id="392030"/>
    <lineage>
        <taxon>Eukaryota</taxon>
        <taxon>Metazoa</taxon>
        <taxon>Spiralia</taxon>
        <taxon>Gnathifera</taxon>
        <taxon>Rotifera</taxon>
        <taxon>Eurotatoria</taxon>
        <taxon>Bdelloidea</taxon>
        <taxon>Philodinida</taxon>
        <taxon>Philodinidae</taxon>
        <taxon>Rotaria</taxon>
    </lineage>
</organism>
<dbReference type="InterPro" id="IPR042294">
    <property type="entry name" value="SETD2_animal"/>
</dbReference>
<comment type="caution">
    <text evidence="5">The sequence shown here is derived from an EMBL/GenBank/DDBJ whole genome shotgun (WGS) entry which is preliminary data.</text>
</comment>
<comment type="subcellular location">
    <subcellularLocation>
        <location evidence="1">Nucleus</location>
    </subcellularLocation>
</comment>
<dbReference type="GO" id="GO:0005694">
    <property type="term" value="C:chromosome"/>
    <property type="evidence" value="ECO:0007669"/>
    <property type="project" value="InterPro"/>
</dbReference>
<evidence type="ECO:0000313" key="5">
    <source>
        <dbReference type="EMBL" id="CAF3815755.1"/>
    </source>
</evidence>
<reference evidence="5" key="1">
    <citation type="submission" date="2021-02" db="EMBL/GenBank/DDBJ databases">
        <authorList>
            <person name="Nowell W R."/>
        </authorList>
    </citation>
    <scope>NUCLEOTIDE SEQUENCE</scope>
</reference>
<accession>A0A8S2JLI3</accession>
<dbReference type="PANTHER" id="PTHR46711">
    <property type="entry name" value="HISTONE-LYSINE N-METHYLTRANSFERASE SETD2"/>
    <property type="match status" value="1"/>
</dbReference>
<evidence type="ECO:0000313" key="6">
    <source>
        <dbReference type="Proteomes" id="UP000676336"/>
    </source>
</evidence>
<evidence type="ECO:0000256" key="1">
    <source>
        <dbReference type="ARBA" id="ARBA00004123"/>
    </source>
</evidence>
<feature type="region of interest" description="Disordered" evidence="3">
    <location>
        <begin position="1"/>
        <end position="24"/>
    </location>
</feature>
<protein>
    <recommendedName>
        <fullName evidence="4">Set2 Rpb1 interacting domain-containing protein</fullName>
    </recommendedName>
</protein>
<dbReference type="Gene3D" id="1.10.1740.100">
    <property type="entry name" value="Set2, Rpb1 interacting domain"/>
    <property type="match status" value="1"/>
</dbReference>
<dbReference type="InterPro" id="IPR038190">
    <property type="entry name" value="SRI_sf"/>
</dbReference>
<dbReference type="Pfam" id="PF08236">
    <property type="entry name" value="SRI"/>
    <property type="match status" value="1"/>
</dbReference>